<sequence length="286" mass="30344">MEVPAYSPLGDQLFLERCEPAPKSCQALGPEVRNNNGREGDPEDITETQRSGVQGRKSYSQAAARRPQPRGPDRKPSSSGTAERTGNLPPQGQQRGSLQPHHQLGREAAGTVPSKPREQPGCCGLDYKSSDHSGTLGLPKSVQNKVLRLLMIKMSPAPCPSATGLTRRSEEFSPLTIPRAQASSHSSHAGKAIVSGVAGMKTLNDNKTGVPITASLMGASNGSRLRLPVPRPPRGLNMQAPLPAVSWAPHPPVQRPRRGEDAGASQGQASAGPRAAFGEQRRTQPH</sequence>
<dbReference type="EMBL" id="JASSZA010000017">
    <property type="protein sequence ID" value="KAK2090036.1"/>
    <property type="molecule type" value="Genomic_DNA"/>
</dbReference>
<evidence type="ECO:0000313" key="2">
    <source>
        <dbReference type="EMBL" id="KAK2090036.1"/>
    </source>
</evidence>
<organism evidence="2 3">
    <name type="scientific">Saguinus oedipus</name>
    <name type="common">Cotton-top tamarin</name>
    <name type="synonym">Oedipomidas oedipus</name>
    <dbReference type="NCBI Taxonomy" id="9490"/>
    <lineage>
        <taxon>Eukaryota</taxon>
        <taxon>Metazoa</taxon>
        <taxon>Chordata</taxon>
        <taxon>Craniata</taxon>
        <taxon>Vertebrata</taxon>
        <taxon>Euteleostomi</taxon>
        <taxon>Mammalia</taxon>
        <taxon>Eutheria</taxon>
        <taxon>Euarchontoglires</taxon>
        <taxon>Primates</taxon>
        <taxon>Haplorrhini</taxon>
        <taxon>Platyrrhini</taxon>
        <taxon>Cebidae</taxon>
        <taxon>Callitrichinae</taxon>
        <taxon>Saguinus</taxon>
    </lineage>
</organism>
<name>A0ABQ9TZP6_SAGOE</name>
<evidence type="ECO:0000256" key="1">
    <source>
        <dbReference type="SAM" id="MobiDB-lite"/>
    </source>
</evidence>
<accession>A0ABQ9TZP6</accession>
<protein>
    <submittedName>
        <fullName evidence="2">Uncharacterized protein</fullName>
    </submittedName>
</protein>
<feature type="region of interest" description="Disordered" evidence="1">
    <location>
        <begin position="222"/>
        <end position="286"/>
    </location>
</feature>
<feature type="region of interest" description="Disordered" evidence="1">
    <location>
        <begin position="24"/>
        <end position="137"/>
    </location>
</feature>
<comment type="caution">
    <text evidence="2">The sequence shown here is derived from an EMBL/GenBank/DDBJ whole genome shotgun (WGS) entry which is preliminary data.</text>
</comment>
<feature type="compositionally biased region" description="Polar residues" evidence="1">
    <location>
        <begin position="48"/>
        <end position="61"/>
    </location>
</feature>
<dbReference type="Proteomes" id="UP001266305">
    <property type="component" value="Unassembled WGS sequence"/>
</dbReference>
<keyword evidence="3" id="KW-1185">Reference proteome</keyword>
<feature type="compositionally biased region" description="Polar residues" evidence="1">
    <location>
        <begin position="77"/>
        <end position="97"/>
    </location>
</feature>
<feature type="compositionally biased region" description="Low complexity" evidence="1">
    <location>
        <begin position="262"/>
        <end position="276"/>
    </location>
</feature>
<proteinExistence type="predicted"/>
<evidence type="ECO:0000313" key="3">
    <source>
        <dbReference type="Proteomes" id="UP001266305"/>
    </source>
</evidence>
<gene>
    <name evidence="2" type="ORF">P7K49_031292</name>
</gene>
<reference evidence="2 3" key="1">
    <citation type="submission" date="2023-05" db="EMBL/GenBank/DDBJ databases">
        <title>B98-5 Cell Line De Novo Hybrid Assembly: An Optical Mapping Approach.</title>
        <authorList>
            <person name="Kananen K."/>
            <person name="Auerbach J.A."/>
            <person name="Kautto E."/>
            <person name="Blachly J.S."/>
        </authorList>
    </citation>
    <scope>NUCLEOTIDE SEQUENCE [LARGE SCALE GENOMIC DNA]</scope>
    <source>
        <strain evidence="2">B95-8</strain>
        <tissue evidence="2">Cell line</tissue>
    </source>
</reference>